<protein>
    <submittedName>
        <fullName evidence="1">Uncharacterized protein</fullName>
    </submittedName>
</protein>
<proteinExistence type="predicted"/>
<dbReference type="Proteomes" id="UP000008068">
    <property type="component" value="Unassembled WGS sequence"/>
</dbReference>
<reference evidence="2" key="1">
    <citation type="submission" date="2011-07" db="EMBL/GenBank/DDBJ databases">
        <authorList>
            <consortium name="Caenorhabditis brenneri Sequencing and Analysis Consortium"/>
            <person name="Wilson R.K."/>
        </authorList>
    </citation>
    <scope>NUCLEOTIDE SEQUENCE [LARGE SCALE GENOMIC DNA]</scope>
    <source>
        <strain evidence="2">PB2801</strain>
    </source>
</reference>
<evidence type="ECO:0000313" key="1">
    <source>
        <dbReference type="EMBL" id="EGT39393.1"/>
    </source>
</evidence>
<name>G0NX48_CAEBE</name>
<keyword evidence="2" id="KW-1185">Reference proteome</keyword>
<organism evidence="2">
    <name type="scientific">Caenorhabditis brenneri</name>
    <name type="common">Nematode worm</name>
    <dbReference type="NCBI Taxonomy" id="135651"/>
    <lineage>
        <taxon>Eukaryota</taxon>
        <taxon>Metazoa</taxon>
        <taxon>Ecdysozoa</taxon>
        <taxon>Nematoda</taxon>
        <taxon>Chromadorea</taxon>
        <taxon>Rhabditida</taxon>
        <taxon>Rhabditina</taxon>
        <taxon>Rhabditomorpha</taxon>
        <taxon>Rhabditoidea</taxon>
        <taxon>Rhabditidae</taxon>
        <taxon>Peloderinae</taxon>
        <taxon>Caenorhabditis</taxon>
    </lineage>
</organism>
<sequence>MTPSKSLKVEKKLMKMKRKSLGKQEKTTEFINMENPEKMIDENKSIKNWIPKILERLAEKNKRNESELNKAAFIQAVVMILMYLHLKSLDFSAKHHEKQAKAHWEKVLKEWN</sequence>
<dbReference type="EMBL" id="GL379969">
    <property type="protein sequence ID" value="EGT39393.1"/>
    <property type="molecule type" value="Genomic_DNA"/>
</dbReference>
<accession>G0NX48</accession>
<dbReference type="AlphaFoldDB" id="G0NX48"/>
<dbReference type="InParanoid" id="G0NX48"/>
<dbReference type="HOGENOM" id="CLU_2148040_0_0_1"/>
<gene>
    <name evidence="1" type="ORF">CAEBREN_14481</name>
</gene>
<evidence type="ECO:0000313" key="2">
    <source>
        <dbReference type="Proteomes" id="UP000008068"/>
    </source>
</evidence>